<evidence type="ECO:0000313" key="2">
    <source>
        <dbReference type="Proteomes" id="UP000320095"/>
    </source>
</evidence>
<dbReference type="SUPFAM" id="SSF110849">
    <property type="entry name" value="ParB/Sulfiredoxin"/>
    <property type="match status" value="1"/>
</dbReference>
<organism evidence="1 2">
    <name type="scientific">Mycolicibacterium hodleri</name>
    <dbReference type="NCBI Taxonomy" id="49897"/>
    <lineage>
        <taxon>Bacteria</taxon>
        <taxon>Bacillati</taxon>
        <taxon>Actinomycetota</taxon>
        <taxon>Actinomycetes</taxon>
        <taxon>Mycobacteriales</taxon>
        <taxon>Mycobacteriaceae</taxon>
        <taxon>Mycolicibacterium</taxon>
    </lineage>
</organism>
<sequence length="259" mass="28585">MKTTPSERRLCANTTAWGARMTVDTLVDAVIVRTADEWAGVIRADLTQAVEGIVSAGRNLIRAKADVAHGEWLPMLADIGISQSHASHLMQIGANPALSDQCNSTSLPMAARALYELSRLDPVVIEEGISNGDITPSTTIRDAREFARGQLSISRKVDDVRVTGIHPYAAIFPMLPADEMLAFVRSVRRWGLLMPIVLTPDGLILDGKIRYEACQLTGVQPIFITYDGDDLFEYVLAANVYRDHRYRDYPESTLAELEQ</sequence>
<proteinExistence type="predicted"/>
<accession>A0A502E1T4</accession>
<dbReference type="EMBL" id="RCZG01000011">
    <property type="protein sequence ID" value="TPG31748.1"/>
    <property type="molecule type" value="Genomic_DNA"/>
</dbReference>
<dbReference type="Proteomes" id="UP000320095">
    <property type="component" value="Unassembled WGS sequence"/>
</dbReference>
<dbReference type="Gene3D" id="3.90.1530.10">
    <property type="entry name" value="Conserved hypothetical protein from pyrococcus furiosus pfu- 392566-001, ParB domain"/>
    <property type="match status" value="1"/>
</dbReference>
<evidence type="ECO:0008006" key="3">
    <source>
        <dbReference type="Google" id="ProtNLM"/>
    </source>
</evidence>
<protein>
    <recommendedName>
        <fullName evidence="3">ParB/Sulfiredoxin domain-containing protein</fullName>
    </recommendedName>
</protein>
<keyword evidence="2" id="KW-1185">Reference proteome</keyword>
<evidence type="ECO:0000313" key="1">
    <source>
        <dbReference type="EMBL" id="TPG31748.1"/>
    </source>
</evidence>
<comment type="caution">
    <text evidence="1">The sequence shown here is derived from an EMBL/GenBank/DDBJ whole genome shotgun (WGS) entry which is preliminary data.</text>
</comment>
<dbReference type="InterPro" id="IPR036086">
    <property type="entry name" value="ParB/Sulfiredoxin_sf"/>
</dbReference>
<gene>
    <name evidence="1" type="ORF">EAH80_22780</name>
</gene>
<reference evidence="1 2" key="1">
    <citation type="journal article" date="2019" name="Environ. Microbiol.">
        <title>Species interactions and distinct microbial communities in high Arctic permafrost affected cryosols are associated with the CH4 and CO2 gas fluxes.</title>
        <authorList>
            <person name="Altshuler I."/>
            <person name="Hamel J."/>
            <person name="Turney S."/>
            <person name="Magnuson E."/>
            <person name="Levesque R."/>
            <person name="Greer C."/>
            <person name="Whyte L.G."/>
        </authorList>
    </citation>
    <scope>NUCLEOTIDE SEQUENCE [LARGE SCALE GENOMIC DNA]</scope>
    <source>
        <strain evidence="1 2">S5.20</strain>
    </source>
</reference>
<name>A0A502E1T4_9MYCO</name>
<dbReference type="AlphaFoldDB" id="A0A502E1T4"/>